<dbReference type="Proteomes" id="UP000660339">
    <property type="component" value="Unassembled WGS sequence"/>
</dbReference>
<dbReference type="Pfam" id="PF00931">
    <property type="entry name" value="NB-ARC"/>
    <property type="match status" value="1"/>
</dbReference>
<dbReference type="RefSeq" id="WP_166381566.1">
    <property type="nucleotide sequence ID" value="NZ_BAAATT010000001.1"/>
</dbReference>
<protein>
    <recommendedName>
        <fullName evidence="2">NB-ARC domain-containing protein</fullName>
    </recommendedName>
</protein>
<sequence length="218" mass="23397">MGADRPDFSVDASSAQGQQIGESNTQHNHYYGTSPHVTWPLRVGVVPPLADCLQDRQAEQEALSEGSGKTTVLVQTRVLSGMGGVGKTQLAAGHAEMLWEQRLLDVLVWVPAGSRVSVVDSYTDAARQLGVDFGQVGEQAAVRLLGWLAATGRRWLVVLDDLADPDDVRGVNRPTSTRRRPLPVRAVSRLRVVSTTDPAGLRGGHRPRQPRQLAGAGG</sequence>
<dbReference type="InterPro" id="IPR002182">
    <property type="entry name" value="NB-ARC"/>
</dbReference>
<reference evidence="3" key="1">
    <citation type="submission" date="2021-01" db="EMBL/GenBank/DDBJ databases">
        <title>Whole genome shotgun sequence of Catellatospora methionotrophica NBRC 14553.</title>
        <authorList>
            <person name="Komaki H."/>
            <person name="Tamura T."/>
        </authorList>
    </citation>
    <scope>NUCLEOTIDE SEQUENCE</scope>
    <source>
        <strain evidence="3">NBRC 14553</strain>
    </source>
</reference>
<dbReference type="EMBL" id="BONJ01000009">
    <property type="protein sequence ID" value="GIG14286.1"/>
    <property type="molecule type" value="Genomic_DNA"/>
</dbReference>
<accession>A0A8J3LFP8</accession>
<gene>
    <name evidence="3" type="ORF">Cme02nite_26180</name>
</gene>
<comment type="caution">
    <text evidence="3">The sequence shown here is derived from an EMBL/GenBank/DDBJ whole genome shotgun (WGS) entry which is preliminary data.</text>
</comment>
<keyword evidence="4" id="KW-1185">Reference proteome</keyword>
<dbReference type="SUPFAM" id="SSF52540">
    <property type="entry name" value="P-loop containing nucleoside triphosphate hydrolases"/>
    <property type="match status" value="1"/>
</dbReference>
<feature type="domain" description="NB-ARC" evidence="2">
    <location>
        <begin position="78"/>
        <end position="193"/>
    </location>
</feature>
<feature type="region of interest" description="Disordered" evidence="1">
    <location>
        <begin position="196"/>
        <end position="218"/>
    </location>
</feature>
<dbReference type="GO" id="GO:0043531">
    <property type="term" value="F:ADP binding"/>
    <property type="evidence" value="ECO:0007669"/>
    <property type="project" value="InterPro"/>
</dbReference>
<organism evidence="3 4">
    <name type="scientific">Catellatospora methionotrophica</name>
    <dbReference type="NCBI Taxonomy" id="121620"/>
    <lineage>
        <taxon>Bacteria</taxon>
        <taxon>Bacillati</taxon>
        <taxon>Actinomycetota</taxon>
        <taxon>Actinomycetes</taxon>
        <taxon>Micromonosporales</taxon>
        <taxon>Micromonosporaceae</taxon>
        <taxon>Catellatospora</taxon>
    </lineage>
</organism>
<dbReference type="InterPro" id="IPR027417">
    <property type="entry name" value="P-loop_NTPase"/>
</dbReference>
<evidence type="ECO:0000313" key="3">
    <source>
        <dbReference type="EMBL" id="GIG14286.1"/>
    </source>
</evidence>
<evidence type="ECO:0000256" key="1">
    <source>
        <dbReference type="SAM" id="MobiDB-lite"/>
    </source>
</evidence>
<proteinExistence type="predicted"/>
<evidence type="ECO:0000313" key="4">
    <source>
        <dbReference type="Proteomes" id="UP000660339"/>
    </source>
</evidence>
<dbReference type="AlphaFoldDB" id="A0A8J3LFP8"/>
<evidence type="ECO:0000259" key="2">
    <source>
        <dbReference type="Pfam" id="PF00931"/>
    </source>
</evidence>
<name>A0A8J3LFP8_9ACTN</name>
<dbReference type="Gene3D" id="3.40.50.300">
    <property type="entry name" value="P-loop containing nucleotide triphosphate hydrolases"/>
    <property type="match status" value="1"/>
</dbReference>